<dbReference type="Proteomes" id="UP000691718">
    <property type="component" value="Unassembled WGS sequence"/>
</dbReference>
<evidence type="ECO:0000313" key="5">
    <source>
        <dbReference type="Proteomes" id="UP000691718"/>
    </source>
</evidence>
<keyword evidence="5" id="KW-1185">Reference proteome</keyword>
<name>A0A8S3XRH3_PARAO</name>
<reference evidence="4" key="1">
    <citation type="submission" date="2021-04" db="EMBL/GenBank/DDBJ databases">
        <authorList>
            <person name="Tunstrom K."/>
        </authorList>
    </citation>
    <scope>NUCLEOTIDE SEQUENCE</scope>
</reference>
<protein>
    <submittedName>
        <fullName evidence="4">(apollo) hypothetical protein</fullName>
    </submittedName>
</protein>
<comment type="cofactor">
    <cofactor evidence="1">
        <name>a divalent metal cation</name>
        <dbReference type="ChEBI" id="CHEBI:60240"/>
    </cofactor>
</comment>
<dbReference type="GO" id="GO:0046872">
    <property type="term" value="F:metal ion binding"/>
    <property type="evidence" value="ECO:0007669"/>
    <property type="project" value="UniProtKB-KW"/>
</dbReference>
<dbReference type="EMBL" id="CAJQZP010001331">
    <property type="protein sequence ID" value="CAG5038929.1"/>
    <property type="molecule type" value="Genomic_DNA"/>
</dbReference>
<evidence type="ECO:0000256" key="2">
    <source>
        <dbReference type="ARBA" id="ARBA00022723"/>
    </source>
</evidence>
<dbReference type="AlphaFoldDB" id="A0A8S3XRH3"/>
<feature type="domain" description="DDE Tnp4" evidence="3">
    <location>
        <begin position="21"/>
        <end position="100"/>
    </location>
</feature>
<evidence type="ECO:0000313" key="4">
    <source>
        <dbReference type="EMBL" id="CAG5038929.1"/>
    </source>
</evidence>
<dbReference type="OrthoDB" id="10049726at2759"/>
<sequence length="192" mass="23084">MKMILENYDAPIEDGPFHYFFHQGDVFILDRGFRDSIPLIETYGYDAHMPPNKRRQDTQLSTDQANKSRLITMVRWVVETINGRFKRDFKIFRNRVFNKHVPHIFEDFRFAAAYFQDPYEDSPYTEDFIEIINRNIQRPNRLAEYVEENNLNRQRVTFHRMTANDPEVENFPQLTVEDLIKFSICTYTGQKQ</sequence>
<keyword evidence="2" id="KW-0479">Metal-binding</keyword>
<comment type="caution">
    <text evidence="4">The sequence shown here is derived from an EMBL/GenBank/DDBJ whole genome shotgun (WGS) entry which is preliminary data.</text>
</comment>
<proteinExistence type="predicted"/>
<evidence type="ECO:0000256" key="1">
    <source>
        <dbReference type="ARBA" id="ARBA00001968"/>
    </source>
</evidence>
<gene>
    <name evidence="4" type="ORF">PAPOLLO_LOCUS21481</name>
</gene>
<dbReference type="Pfam" id="PF13359">
    <property type="entry name" value="DDE_Tnp_4"/>
    <property type="match status" value="1"/>
</dbReference>
<organism evidence="4 5">
    <name type="scientific">Parnassius apollo</name>
    <name type="common">Apollo butterfly</name>
    <name type="synonym">Papilio apollo</name>
    <dbReference type="NCBI Taxonomy" id="110799"/>
    <lineage>
        <taxon>Eukaryota</taxon>
        <taxon>Metazoa</taxon>
        <taxon>Ecdysozoa</taxon>
        <taxon>Arthropoda</taxon>
        <taxon>Hexapoda</taxon>
        <taxon>Insecta</taxon>
        <taxon>Pterygota</taxon>
        <taxon>Neoptera</taxon>
        <taxon>Endopterygota</taxon>
        <taxon>Lepidoptera</taxon>
        <taxon>Glossata</taxon>
        <taxon>Ditrysia</taxon>
        <taxon>Papilionoidea</taxon>
        <taxon>Papilionidae</taxon>
        <taxon>Parnassiinae</taxon>
        <taxon>Parnassini</taxon>
        <taxon>Parnassius</taxon>
        <taxon>Parnassius</taxon>
    </lineage>
</organism>
<evidence type="ECO:0000259" key="3">
    <source>
        <dbReference type="Pfam" id="PF13359"/>
    </source>
</evidence>
<dbReference type="InterPro" id="IPR027806">
    <property type="entry name" value="HARBI1_dom"/>
</dbReference>
<accession>A0A8S3XRH3</accession>